<dbReference type="EMBL" id="QGTL01000002">
    <property type="protein sequence ID" value="PWV79546.1"/>
    <property type="molecule type" value="Genomic_DNA"/>
</dbReference>
<dbReference type="Proteomes" id="UP000246410">
    <property type="component" value="Unassembled WGS sequence"/>
</dbReference>
<proteinExistence type="predicted"/>
<gene>
    <name evidence="1" type="ORF">DFR69_102609</name>
</gene>
<evidence type="ECO:0000313" key="2">
    <source>
        <dbReference type="Proteomes" id="UP000246410"/>
    </source>
</evidence>
<sequence>MSDDGSVQEHQPRGFFEITPDLEGTRFGANDLEGARGLYRDLFRRLEIEGWPANPVGPLRVWWTQQGTQTACYLIYIARIIYHLARNVTSRSEPIFYEKVRRLFTEMTASVYMENLAELEVAFILSHAMSPLSYEPMVPAEQIGSPSQPKSPDFGIRLPSGDIAIEVTVWHWQSLRDWDAAQEQISVRLGARLRRAGLGRQVRLGLPLHVQGADIEAIASSGVVETMRHSAGEATVKLSGGDATLEWAEFPVFASFAELAGSSQMAEGLGMGAIGGVEKPFGFSVHPLFDERAIDEVATSMRKALDRKRRQTVDGLPNIIALGLGHHRLRWDWVLPMFAERIWPNPKYRWITALAAFMPERAWDQAIGTASIKFDWNPNAAIPAPQPLRDVAEKGATFHLP</sequence>
<evidence type="ECO:0000313" key="1">
    <source>
        <dbReference type="EMBL" id="PWV79546.1"/>
    </source>
</evidence>
<comment type="caution">
    <text evidence="1">The sequence shown here is derived from an EMBL/GenBank/DDBJ whole genome shotgun (WGS) entry which is preliminary data.</text>
</comment>
<name>A0A317NVX4_9NOCA</name>
<dbReference type="AlphaFoldDB" id="A0A317NVX4"/>
<accession>A0A317NVX4</accession>
<organism evidence="1 2">
    <name type="scientific">Nocardia neocaledoniensis</name>
    <dbReference type="NCBI Taxonomy" id="236511"/>
    <lineage>
        <taxon>Bacteria</taxon>
        <taxon>Bacillati</taxon>
        <taxon>Actinomycetota</taxon>
        <taxon>Actinomycetes</taxon>
        <taxon>Mycobacteriales</taxon>
        <taxon>Nocardiaceae</taxon>
        <taxon>Nocardia</taxon>
    </lineage>
</organism>
<reference evidence="1 2" key="1">
    <citation type="submission" date="2018-05" db="EMBL/GenBank/DDBJ databases">
        <title>Genomic Encyclopedia of Type Strains, Phase IV (KMG-IV): sequencing the most valuable type-strain genomes for metagenomic binning, comparative biology and taxonomic classification.</title>
        <authorList>
            <person name="Goeker M."/>
        </authorList>
    </citation>
    <scope>NUCLEOTIDE SEQUENCE [LARGE SCALE GENOMIC DNA]</scope>
    <source>
        <strain evidence="1 2">DSM 44717</strain>
    </source>
</reference>
<protein>
    <submittedName>
        <fullName evidence="1">Uncharacterized protein</fullName>
    </submittedName>
</protein>
<dbReference type="RefSeq" id="WP_146229212.1">
    <property type="nucleotide sequence ID" value="NZ_QGTL01000002.1"/>
</dbReference>
<keyword evidence="2" id="KW-1185">Reference proteome</keyword>